<gene>
    <name evidence="3" type="ORF">C1I92_24070</name>
</gene>
<proteinExistence type="predicted"/>
<evidence type="ECO:0000313" key="4">
    <source>
        <dbReference type="Proteomes" id="UP000248764"/>
    </source>
</evidence>
<dbReference type="AlphaFoldDB" id="A0A2W2B4B5"/>
<dbReference type="EMBL" id="POTW01000074">
    <property type="protein sequence ID" value="PZF80842.1"/>
    <property type="molecule type" value="Genomic_DNA"/>
</dbReference>
<accession>A0A2W2B4B5</accession>
<feature type="compositionally biased region" description="Acidic residues" evidence="2">
    <location>
        <begin position="201"/>
        <end position="212"/>
    </location>
</feature>
<sequence length="212" mass="22340">MGGARRVVRAEPPSRFGRLPRRAAFAVLLVAALATGRAVQELLPVSEDASAPFERTGGVGDEIALRWGEVEVTSVEGSTRIADPYGAVHVTSGVYVVVGWTYTAAGEPQIPSYVAIRDTEGRVFRTSVERNPYSSGGAAQPGIPRRVTAAIEVPVDAVAGAELLVTMEQNPENHRRDDIAVVDLGLTSDDAEAWAAAEEPLPVEDPADGTAP</sequence>
<organism evidence="3 4">
    <name type="scientific">Jiangella anatolica</name>
    <dbReference type="NCBI Taxonomy" id="2670374"/>
    <lineage>
        <taxon>Bacteria</taxon>
        <taxon>Bacillati</taxon>
        <taxon>Actinomycetota</taxon>
        <taxon>Actinomycetes</taxon>
        <taxon>Jiangellales</taxon>
        <taxon>Jiangellaceae</taxon>
        <taxon>Jiangella</taxon>
    </lineage>
</organism>
<evidence type="ECO:0000313" key="3">
    <source>
        <dbReference type="EMBL" id="PZF80842.1"/>
    </source>
</evidence>
<dbReference type="RefSeq" id="WP_111257180.1">
    <property type="nucleotide sequence ID" value="NZ_POTW01000074.1"/>
</dbReference>
<feature type="region of interest" description="Disordered" evidence="2">
    <location>
        <begin position="191"/>
        <end position="212"/>
    </location>
</feature>
<evidence type="ECO:0000256" key="1">
    <source>
        <dbReference type="ARBA" id="ARBA00022729"/>
    </source>
</evidence>
<protein>
    <submittedName>
        <fullName evidence="3">Uncharacterized protein</fullName>
    </submittedName>
</protein>
<name>A0A2W2B4B5_9ACTN</name>
<comment type="caution">
    <text evidence="3">The sequence shown here is derived from an EMBL/GenBank/DDBJ whole genome shotgun (WGS) entry which is preliminary data.</text>
</comment>
<keyword evidence="1" id="KW-0732">Signal</keyword>
<dbReference type="Proteomes" id="UP000248764">
    <property type="component" value="Unassembled WGS sequence"/>
</dbReference>
<keyword evidence="4" id="KW-1185">Reference proteome</keyword>
<evidence type="ECO:0000256" key="2">
    <source>
        <dbReference type="SAM" id="MobiDB-lite"/>
    </source>
</evidence>
<reference evidence="3 4" key="1">
    <citation type="submission" date="2018-01" db="EMBL/GenBank/DDBJ databases">
        <title>Draft genome sequence of Jiangella sp. GTF31.</title>
        <authorList>
            <person name="Sahin N."/>
            <person name="Ay H."/>
            <person name="Saygin H."/>
        </authorList>
    </citation>
    <scope>NUCLEOTIDE SEQUENCE [LARGE SCALE GENOMIC DNA]</scope>
    <source>
        <strain evidence="3 4">GTF31</strain>
    </source>
</reference>
<dbReference type="InterPro" id="IPR029050">
    <property type="entry name" value="Immunoprotect_excell_Ig-like"/>
</dbReference>
<dbReference type="Gene3D" id="2.60.40.1240">
    <property type="match status" value="1"/>
</dbReference>